<dbReference type="GO" id="GO:0046872">
    <property type="term" value="F:metal ion binding"/>
    <property type="evidence" value="ECO:0007669"/>
    <property type="project" value="UniProtKB-KW"/>
</dbReference>
<dbReference type="InterPro" id="IPR029752">
    <property type="entry name" value="D-isomer_DH_CS1"/>
</dbReference>
<dbReference type="PANTHER" id="PTHR10953">
    <property type="entry name" value="UBIQUITIN-ACTIVATING ENZYME E1"/>
    <property type="match status" value="1"/>
</dbReference>
<gene>
    <name evidence="10" type="ORF">WJX73_010785</name>
</gene>
<dbReference type="CDD" id="cd00757">
    <property type="entry name" value="ThiF_MoeB_HesA_family"/>
    <property type="match status" value="1"/>
</dbReference>
<dbReference type="GO" id="GO:0071566">
    <property type="term" value="F:UFM1 activating enzyme activity"/>
    <property type="evidence" value="ECO:0007669"/>
    <property type="project" value="TreeGrafter"/>
</dbReference>
<sequence>MSVQQPSSQQAPSRPRTEKLSDAVVDTNPYSRLMALQRMGIVKNYEHIRSCTVAVVGMGGVGSVAAEMLTRCGIGRLLMYDYDKVELANMNRLFFRPEHCGMTKTDAAAVTLAQINPDVALEPFTMNITTLKGFDAFKASLTHTDTGKSRVDLVLACVDNYEARITINQVCLELGQIWMESGVSEDAVSGHIQVIIPGDTACFECVPPLVVASGIDERTLKREGVCAASLPTTMGIVAGLLVQNVLKHLLGFGQVTRYLGYASLQDYFPTMAIRPNPECINPLCRQSQAAFKVKAEQEAALQAASAPEEAAPAKADLHEANEWGIEVVADEPSGPAASRAAAALPQGLEYSMPVASMDASNLNRDAVESNDDKLEDLMAQLNAMSK</sequence>
<dbReference type="EMBL" id="JALJOQ010000014">
    <property type="protein sequence ID" value="KAK9810833.1"/>
    <property type="molecule type" value="Genomic_DNA"/>
</dbReference>
<evidence type="ECO:0000256" key="3">
    <source>
        <dbReference type="ARBA" id="ARBA00022723"/>
    </source>
</evidence>
<keyword evidence="4" id="KW-0547">Nucleotide-binding</keyword>
<evidence type="ECO:0000256" key="2">
    <source>
        <dbReference type="ARBA" id="ARBA00016279"/>
    </source>
</evidence>
<dbReference type="InterPro" id="IPR000594">
    <property type="entry name" value="ThiF_NAD_FAD-bd"/>
</dbReference>
<dbReference type="AlphaFoldDB" id="A0AAW1PRV8"/>
<feature type="region of interest" description="Disordered" evidence="8">
    <location>
        <begin position="1"/>
        <end position="22"/>
    </location>
</feature>
<keyword evidence="3" id="KW-0479">Metal-binding</keyword>
<evidence type="ECO:0000256" key="1">
    <source>
        <dbReference type="ARBA" id="ARBA00005339"/>
    </source>
</evidence>
<evidence type="ECO:0000256" key="5">
    <source>
        <dbReference type="ARBA" id="ARBA00022786"/>
    </source>
</evidence>
<evidence type="ECO:0000256" key="4">
    <source>
        <dbReference type="ARBA" id="ARBA00022741"/>
    </source>
</evidence>
<feature type="domain" description="THIF-type NAD/FAD binding fold" evidence="9">
    <location>
        <begin position="30"/>
        <end position="279"/>
    </location>
</feature>
<feature type="compositionally biased region" description="Low complexity" evidence="8">
    <location>
        <begin position="1"/>
        <end position="14"/>
    </location>
</feature>
<protein>
    <recommendedName>
        <fullName evidence="2">Ubiquitin-like modifier-activating enzyme 5</fullName>
    </recommendedName>
</protein>
<evidence type="ECO:0000313" key="11">
    <source>
        <dbReference type="Proteomes" id="UP001465755"/>
    </source>
</evidence>
<dbReference type="PANTHER" id="PTHR10953:SF9">
    <property type="entry name" value="UBIQUITIN-LIKE MODIFIER-ACTIVATING ENZYME 5"/>
    <property type="match status" value="1"/>
</dbReference>
<evidence type="ECO:0000256" key="8">
    <source>
        <dbReference type="SAM" id="MobiDB-lite"/>
    </source>
</evidence>
<dbReference type="Proteomes" id="UP001465755">
    <property type="component" value="Unassembled WGS sequence"/>
</dbReference>
<dbReference type="InterPro" id="IPR035985">
    <property type="entry name" value="Ubiquitin-activating_enz"/>
</dbReference>
<evidence type="ECO:0000313" key="10">
    <source>
        <dbReference type="EMBL" id="KAK9810833.1"/>
    </source>
</evidence>
<dbReference type="PROSITE" id="PS00065">
    <property type="entry name" value="D_2_HYDROXYACID_DH_1"/>
    <property type="match status" value="1"/>
</dbReference>
<dbReference type="Pfam" id="PF00899">
    <property type="entry name" value="ThiF"/>
    <property type="match status" value="1"/>
</dbReference>
<comment type="caution">
    <text evidence="10">The sequence shown here is derived from an EMBL/GenBank/DDBJ whole genome shotgun (WGS) entry which is preliminary data.</text>
</comment>
<keyword evidence="5" id="KW-0833">Ubl conjugation pathway</keyword>
<organism evidence="10 11">
    <name type="scientific">Symbiochloris irregularis</name>
    <dbReference type="NCBI Taxonomy" id="706552"/>
    <lineage>
        <taxon>Eukaryota</taxon>
        <taxon>Viridiplantae</taxon>
        <taxon>Chlorophyta</taxon>
        <taxon>core chlorophytes</taxon>
        <taxon>Trebouxiophyceae</taxon>
        <taxon>Trebouxiales</taxon>
        <taxon>Trebouxiaceae</taxon>
        <taxon>Symbiochloris</taxon>
    </lineage>
</organism>
<keyword evidence="7" id="KW-0067">ATP-binding</keyword>
<dbReference type="GO" id="GO:0005524">
    <property type="term" value="F:ATP binding"/>
    <property type="evidence" value="ECO:0007669"/>
    <property type="project" value="UniProtKB-KW"/>
</dbReference>
<dbReference type="GO" id="GO:0005829">
    <property type="term" value="C:cytosol"/>
    <property type="evidence" value="ECO:0007669"/>
    <property type="project" value="TreeGrafter"/>
</dbReference>
<keyword evidence="11" id="KW-1185">Reference proteome</keyword>
<dbReference type="Gene3D" id="3.40.50.720">
    <property type="entry name" value="NAD(P)-binding Rossmann-like Domain"/>
    <property type="match status" value="1"/>
</dbReference>
<comment type="similarity">
    <text evidence="1">Belongs to the ubiquitin-activating E1 family. UBA5 subfamily.</text>
</comment>
<proteinExistence type="inferred from homology"/>
<evidence type="ECO:0000256" key="7">
    <source>
        <dbReference type="ARBA" id="ARBA00022840"/>
    </source>
</evidence>
<dbReference type="InterPro" id="IPR045886">
    <property type="entry name" value="ThiF/MoeB/HesA"/>
</dbReference>
<evidence type="ECO:0000259" key="9">
    <source>
        <dbReference type="Pfam" id="PF00899"/>
    </source>
</evidence>
<dbReference type="GO" id="GO:0071569">
    <property type="term" value="P:protein ufmylation"/>
    <property type="evidence" value="ECO:0007669"/>
    <property type="project" value="TreeGrafter"/>
</dbReference>
<keyword evidence="6" id="KW-0862">Zinc</keyword>
<dbReference type="SUPFAM" id="SSF69572">
    <property type="entry name" value="Activating enzymes of the ubiquitin-like proteins"/>
    <property type="match status" value="1"/>
</dbReference>
<name>A0AAW1PRV8_9CHLO</name>
<accession>A0AAW1PRV8</accession>
<evidence type="ECO:0000256" key="6">
    <source>
        <dbReference type="ARBA" id="ARBA00022833"/>
    </source>
</evidence>
<reference evidence="10 11" key="1">
    <citation type="journal article" date="2024" name="Nat. Commun.">
        <title>Phylogenomics reveals the evolutionary origins of lichenization in chlorophyte algae.</title>
        <authorList>
            <person name="Puginier C."/>
            <person name="Libourel C."/>
            <person name="Otte J."/>
            <person name="Skaloud P."/>
            <person name="Haon M."/>
            <person name="Grisel S."/>
            <person name="Petersen M."/>
            <person name="Berrin J.G."/>
            <person name="Delaux P.M."/>
            <person name="Dal Grande F."/>
            <person name="Keller J."/>
        </authorList>
    </citation>
    <scope>NUCLEOTIDE SEQUENCE [LARGE SCALE GENOMIC DNA]</scope>
    <source>
        <strain evidence="10 11">SAG 2036</strain>
    </source>
</reference>
<dbReference type="FunFam" id="3.40.50.720:FF:000531">
    <property type="entry name" value="NAD/FAD dependent dehydrogenase, putative"/>
    <property type="match status" value="1"/>
</dbReference>